<comment type="caution">
    <text evidence="13">The sequence shown here is derived from an EMBL/GenBank/DDBJ whole genome shotgun (WGS) entry which is preliminary data.</text>
</comment>
<accession>A0A9Q3S1P4</accession>
<evidence type="ECO:0000256" key="3">
    <source>
        <dbReference type="ARBA" id="ARBA00022519"/>
    </source>
</evidence>
<keyword evidence="12" id="KW-0813">Transport</keyword>
<evidence type="ECO:0000256" key="9">
    <source>
        <dbReference type="ARBA" id="ARBA00023303"/>
    </source>
</evidence>
<keyword evidence="8 12" id="KW-0472">Membrane</keyword>
<evidence type="ECO:0000256" key="2">
    <source>
        <dbReference type="ARBA" id="ARBA00022475"/>
    </source>
</evidence>
<dbReference type="Pfam" id="PF02537">
    <property type="entry name" value="CRCB"/>
    <property type="match status" value="1"/>
</dbReference>
<evidence type="ECO:0000256" key="1">
    <source>
        <dbReference type="ARBA" id="ARBA00004651"/>
    </source>
</evidence>
<keyword evidence="9 12" id="KW-0407">Ion channel</keyword>
<evidence type="ECO:0000256" key="6">
    <source>
        <dbReference type="ARBA" id="ARBA00023053"/>
    </source>
</evidence>
<dbReference type="AlphaFoldDB" id="A0A9Q3S1P4"/>
<dbReference type="GO" id="GO:0005886">
    <property type="term" value="C:plasma membrane"/>
    <property type="evidence" value="ECO:0007669"/>
    <property type="project" value="UniProtKB-SubCell"/>
</dbReference>
<dbReference type="RefSeq" id="WP_221429181.1">
    <property type="nucleotide sequence ID" value="NZ_JAHVJJ010000001.1"/>
</dbReference>
<evidence type="ECO:0000256" key="5">
    <source>
        <dbReference type="ARBA" id="ARBA00022989"/>
    </source>
</evidence>
<sequence length="136" mass="14310">MSTLPTLAATLHVALGGAAGAVLRYQTGRMMTHWLGPSIVTTFPFATLAVNAIGSLLMGLLAGWLARHGNETSEQLRLLLGVGLLGGFTTFSAFSLEMVLMIERGQYLFASLYAILSFAMGISGLMVGLAVMRMAG</sequence>
<keyword evidence="5 12" id="KW-1133">Transmembrane helix</keyword>
<feature type="transmembrane region" description="Helical" evidence="12">
    <location>
        <begin position="78"/>
        <end position="102"/>
    </location>
</feature>
<comment type="catalytic activity">
    <reaction evidence="11">
        <text>fluoride(in) = fluoride(out)</text>
        <dbReference type="Rhea" id="RHEA:76159"/>
        <dbReference type="ChEBI" id="CHEBI:17051"/>
    </reaction>
    <physiologicalReaction direction="left-to-right" evidence="11">
        <dbReference type="Rhea" id="RHEA:76160"/>
    </physiologicalReaction>
</comment>
<comment type="similarity">
    <text evidence="10 12">Belongs to the fluoride channel Fluc/FEX (TC 1.A.43) family.</text>
</comment>
<organism evidence="13 14">
    <name type="scientific">Qipengyuania aquimaris</name>
    <dbReference type="NCBI Taxonomy" id="255984"/>
    <lineage>
        <taxon>Bacteria</taxon>
        <taxon>Pseudomonadati</taxon>
        <taxon>Pseudomonadota</taxon>
        <taxon>Alphaproteobacteria</taxon>
        <taxon>Sphingomonadales</taxon>
        <taxon>Erythrobacteraceae</taxon>
        <taxon>Qipengyuania</taxon>
    </lineage>
</organism>
<protein>
    <recommendedName>
        <fullName evidence="12">Fluoride-specific ion channel FluC</fullName>
    </recommendedName>
</protein>
<dbReference type="GO" id="GO:0046872">
    <property type="term" value="F:metal ion binding"/>
    <property type="evidence" value="ECO:0007669"/>
    <property type="project" value="UniProtKB-KW"/>
</dbReference>
<dbReference type="Proteomes" id="UP000824927">
    <property type="component" value="Unassembled WGS sequence"/>
</dbReference>
<feature type="binding site" evidence="12">
    <location>
        <position position="86"/>
    </location>
    <ligand>
        <name>Na(+)</name>
        <dbReference type="ChEBI" id="CHEBI:29101"/>
        <note>structural</note>
    </ligand>
</feature>
<evidence type="ECO:0000256" key="10">
    <source>
        <dbReference type="ARBA" id="ARBA00035120"/>
    </source>
</evidence>
<evidence type="ECO:0000313" key="14">
    <source>
        <dbReference type="Proteomes" id="UP000824927"/>
    </source>
</evidence>
<proteinExistence type="inferred from homology"/>
<keyword evidence="3" id="KW-0997">Cell inner membrane</keyword>
<comment type="subcellular location">
    <subcellularLocation>
        <location evidence="1 12">Cell membrane</location>
        <topology evidence="1 12">Multi-pass membrane protein</topology>
    </subcellularLocation>
</comment>
<keyword evidence="2 12" id="KW-1003">Cell membrane</keyword>
<keyword evidence="6 12" id="KW-0915">Sodium</keyword>
<feature type="binding site" evidence="12">
    <location>
        <position position="89"/>
    </location>
    <ligand>
        <name>Na(+)</name>
        <dbReference type="ChEBI" id="CHEBI:29101"/>
        <note>structural</note>
    </ligand>
</feature>
<keyword evidence="7 12" id="KW-0406">Ion transport</keyword>
<feature type="transmembrane region" description="Helical" evidence="12">
    <location>
        <begin position="108"/>
        <end position="132"/>
    </location>
</feature>
<dbReference type="EMBL" id="JAHVKP010000001">
    <property type="protein sequence ID" value="MBY6218554.1"/>
    <property type="molecule type" value="Genomic_DNA"/>
</dbReference>
<comment type="function">
    <text evidence="12">Fluoride-specific ion channel. Important for reducing fluoride concentration in the cell, thus reducing its toxicity.</text>
</comment>
<evidence type="ECO:0000256" key="8">
    <source>
        <dbReference type="ARBA" id="ARBA00023136"/>
    </source>
</evidence>
<dbReference type="PANTHER" id="PTHR28259:SF1">
    <property type="entry name" value="FLUORIDE EXPORT PROTEIN 1-RELATED"/>
    <property type="match status" value="1"/>
</dbReference>
<comment type="activity regulation">
    <text evidence="12">Na(+) is not transported, but it plays an essential structural role and its presence is essential for fluoride channel function.</text>
</comment>
<evidence type="ECO:0000256" key="7">
    <source>
        <dbReference type="ARBA" id="ARBA00023065"/>
    </source>
</evidence>
<dbReference type="NCBIfam" id="NF010791">
    <property type="entry name" value="PRK14195.1"/>
    <property type="match status" value="1"/>
</dbReference>
<dbReference type="GO" id="GO:0062054">
    <property type="term" value="F:fluoride channel activity"/>
    <property type="evidence" value="ECO:0007669"/>
    <property type="project" value="UniProtKB-UniRule"/>
</dbReference>
<dbReference type="HAMAP" id="MF_00454">
    <property type="entry name" value="FluC"/>
    <property type="match status" value="1"/>
</dbReference>
<evidence type="ECO:0000256" key="11">
    <source>
        <dbReference type="ARBA" id="ARBA00035585"/>
    </source>
</evidence>
<dbReference type="InterPro" id="IPR003691">
    <property type="entry name" value="FluC"/>
</dbReference>
<gene>
    <name evidence="12 13" type="primary">crcB</name>
    <name evidence="12" type="synonym">fluC</name>
    <name evidence="13" type="ORF">KUV31_09390</name>
</gene>
<evidence type="ECO:0000313" key="13">
    <source>
        <dbReference type="EMBL" id="MBY6218554.1"/>
    </source>
</evidence>
<keyword evidence="12" id="KW-0479">Metal-binding</keyword>
<feature type="transmembrane region" description="Helical" evidence="12">
    <location>
        <begin position="44"/>
        <end position="66"/>
    </location>
</feature>
<name>A0A9Q3S1P4_9SPHN</name>
<reference evidence="13" key="1">
    <citation type="submission" date="2021-06" db="EMBL/GenBank/DDBJ databases">
        <title>50 bacteria genomes isolated from Dapeng, Shenzhen, China.</title>
        <authorList>
            <person name="Zheng W."/>
            <person name="Yu S."/>
            <person name="Huang Y."/>
        </authorList>
    </citation>
    <scope>NUCLEOTIDE SEQUENCE</scope>
    <source>
        <strain evidence="13">DP4N28-2</strain>
    </source>
</reference>
<evidence type="ECO:0000256" key="12">
    <source>
        <dbReference type="HAMAP-Rule" id="MF_00454"/>
    </source>
</evidence>
<dbReference type="PANTHER" id="PTHR28259">
    <property type="entry name" value="FLUORIDE EXPORT PROTEIN 1-RELATED"/>
    <property type="match status" value="1"/>
</dbReference>
<dbReference type="GO" id="GO:0140114">
    <property type="term" value="P:cellular detoxification of fluoride"/>
    <property type="evidence" value="ECO:0007669"/>
    <property type="project" value="UniProtKB-UniRule"/>
</dbReference>
<dbReference type="NCBIfam" id="TIGR00494">
    <property type="entry name" value="crcB"/>
    <property type="match status" value="1"/>
</dbReference>
<evidence type="ECO:0000256" key="4">
    <source>
        <dbReference type="ARBA" id="ARBA00022692"/>
    </source>
</evidence>
<keyword evidence="4 12" id="KW-0812">Transmembrane</keyword>